<accession>A0A3S3SLW5</accession>
<dbReference type="Proteomes" id="UP000288086">
    <property type="component" value="Unassembled WGS sequence"/>
</dbReference>
<protein>
    <submittedName>
        <fullName evidence="2">Uncharacterized protein</fullName>
    </submittedName>
</protein>
<reference evidence="2 3" key="1">
    <citation type="submission" date="2017-01" db="EMBL/GenBank/DDBJ databases">
        <title>The cable genome- insights into the physiology and evolution of filamentous bacteria capable of sulfide oxidation via long distance electron transfer.</title>
        <authorList>
            <person name="Schreiber L."/>
            <person name="Bjerg J.T."/>
            <person name="Boggild A."/>
            <person name="Van De Vossenberg J."/>
            <person name="Meysman F."/>
            <person name="Nielsen L.P."/>
            <person name="Schramm A."/>
            <person name="Kjeldsen K.U."/>
        </authorList>
    </citation>
    <scope>NUCLEOTIDE SEQUENCE [LARGE SCALE GENOMIC DNA]</scope>
    <source>
        <strain evidence="2">A1</strain>
    </source>
</reference>
<keyword evidence="3" id="KW-1185">Reference proteome</keyword>
<sequence length="70" mass="7637">MENKTASALVLATILYAASLHAETDPPLIQSSIGNQSPVIKANVATVNYGLNEEKLNAMLEQREDRLIKK</sequence>
<comment type="caution">
    <text evidence="2">The sequence shown here is derived from an EMBL/GenBank/DDBJ whole genome shotgun (WGS) entry which is preliminary data.</text>
</comment>
<organism evidence="2 3">
    <name type="scientific">Candidatus Electrothrix communis</name>
    <dbReference type="NCBI Taxonomy" id="1859133"/>
    <lineage>
        <taxon>Bacteria</taxon>
        <taxon>Pseudomonadati</taxon>
        <taxon>Thermodesulfobacteriota</taxon>
        <taxon>Desulfobulbia</taxon>
        <taxon>Desulfobulbales</taxon>
        <taxon>Desulfobulbaceae</taxon>
        <taxon>Candidatus Electrothrix</taxon>
    </lineage>
</organism>
<evidence type="ECO:0000313" key="2">
    <source>
        <dbReference type="EMBL" id="RWX45649.1"/>
    </source>
</evidence>
<dbReference type="EMBL" id="MTKP01000316">
    <property type="protein sequence ID" value="RWX45649.1"/>
    <property type="molecule type" value="Genomic_DNA"/>
</dbReference>
<gene>
    <name evidence="2" type="ORF">VT98_13164</name>
</gene>
<evidence type="ECO:0000313" key="3">
    <source>
        <dbReference type="Proteomes" id="UP000288086"/>
    </source>
</evidence>
<feature type="signal peptide" evidence="1">
    <location>
        <begin position="1"/>
        <end position="22"/>
    </location>
</feature>
<proteinExistence type="predicted"/>
<feature type="chain" id="PRO_5018576405" evidence="1">
    <location>
        <begin position="23"/>
        <end position="70"/>
    </location>
</feature>
<dbReference type="AlphaFoldDB" id="A0A3S3SLW5"/>
<feature type="non-terminal residue" evidence="2">
    <location>
        <position position="70"/>
    </location>
</feature>
<keyword evidence="1" id="KW-0732">Signal</keyword>
<name>A0A3S3SLW5_9BACT</name>
<evidence type="ECO:0000256" key="1">
    <source>
        <dbReference type="SAM" id="SignalP"/>
    </source>
</evidence>